<reference evidence="2 3" key="1">
    <citation type="journal article" date="2023" name="Genes (Basel)">
        <title>Chromosome-Level Genome Assembly and Circadian Gene Repertoire of the Patagonia Blennie Eleginops maclovinus-The Closest Ancestral Proxy of Antarctic Cryonotothenioids.</title>
        <authorList>
            <person name="Cheng C.C."/>
            <person name="Rivera-Colon A.G."/>
            <person name="Minhas B.F."/>
            <person name="Wilson L."/>
            <person name="Rayamajhi N."/>
            <person name="Vargas-Chacoff L."/>
            <person name="Catchen J.M."/>
        </authorList>
    </citation>
    <scope>NUCLEOTIDE SEQUENCE [LARGE SCALE GENOMIC DNA]</scope>
    <source>
        <strain evidence="2">JMC-PN-2008</strain>
    </source>
</reference>
<sequence length="86" mass="9794">MPDSSSISHLCRYDPPSGRDHTNWVSAEPPQKKKPPLMDPWCRPLTIPFTFEYSGSVTARWIPSDRVSSVNGNLGKHYNKCHELLK</sequence>
<accession>A0AAN7X6L4</accession>
<gene>
    <name evidence="2" type="ORF">PBY51_005614</name>
</gene>
<evidence type="ECO:0000313" key="2">
    <source>
        <dbReference type="EMBL" id="KAK5855517.1"/>
    </source>
</evidence>
<dbReference type="Proteomes" id="UP001346869">
    <property type="component" value="Unassembled WGS sequence"/>
</dbReference>
<name>A0AAN7X6L4_ELEMC</name>
<dbReference type="EMBL" id="JAUZQC010000018">
    <property type="protein sequence ID" value="KAK5855517.1"/>
    <property type="molecule type" value="Genomic_DNA"/>
</dbReference>
<organism evidence="2 3">
    <name type="scientific">Eleginops maclovinus</name>
    <name type="common">Patagonian blennie</name>
    <name type="synonym">Eleginus maclovinus</name>
    <dbReference type="NCBI Taxonomy" id="56733"/>
    <lineage>
        <taxon>Eukaryota</taxon>
        <taxon>Metazoa</taxon>
        <taxon>Chordata</taxon>
        <taxon>Craniata</taxon>
        <taxon>Vertebrata</taxon>
        <taxon>Euteleostomi</taxon>
        <taxon>Actinopterygii</taxon>
        <taxon>Neopterygii</taxon>
        <taxon>Teleostei</taxon>
        <taxon>Neoteleostei</taxon>
        <taxon>Acanthomorphata</taxon>
        <taxon>Eupercaria</taxon>
        <taxon>Perciformes</taxon>
        <taxon>Notothenioidei</taxon>
        <taxon>Eleginopidae</taxon>
        <taxon>Eleginops</taxon>
    </lineage>
</organism>
<protein>
    <submittedName>
        <fullName evidence="2">Uncharacterized protein</fullName>
    </submittedName>
</protein>
<evidence type="ECO:0000313" key="3">
    <source>
        <dbReference type="Proteomes" id="UP001346869"/>
    </source>
</evidence>
<evidence type="ECO:0000256" key="1">
    <source>
        <dbReference type="SAM" id="MobiDB-lite"/>
    </source>
</evidence>
<keyword evidence="3" id="KW-1185">Reference proteome</keyword>
<proteinExistence type="predicted"/>
<dbReference type="AlphaFoldDB" id="A0AAN7X6L4"/>
<feature type="region of interest" description="Disordered" evidence="1">
    <location>
        <begin position="1"/>
        <end position="39"/>
    </location>
</feature>
<reference evidence="2 3" key="2">
    <citation type="journal article" date="2023" name="Mol. Biol. Evol.">
        <title>Genomics of Secondarily Temperate Adaptation in the Only Non-Antarctic Icefish.</title>
        <authorList>
            <person name="Rivera-Colon A.G."/>
            <person name="Rayamajhi N."/>
            <person name="Minhas B.F."/>
            <person name="Madrigal G."/>
            <person name="Bilyk K.T."/>
            <person name="Yoon V."/>
            <person name="Hune M."/>
            <person name="Gregory S."/>
            <person name="Cheng C.H.C."/>
            <person name="Catchen J.M."/>
        </authorList>
    </citation>
    <scope>NUCLEOTIDE SEQUENCE [LARGE SCALE GENOMIC DNA]</scope>
    <source>
        <strain evidence="2">JMC-PN-2008</strain>
    </source>
</reference>
<comment type="caution">
    <text evidence="2">The sequence shown here is derived from an EMBL/GenBank/DDBJ whole genome shotgun (WGS) entry which is preliminary data.</text>
</comment>